<dbReference type="PANTHER" id="PTHR47611">
    <property type="entry name" value="HAT DIMERISATION DOMAIN, C-TERMINAL"/>
    <property type="match status" value="1"/>
</dbReference>
<dbReference type="InterPro" id="IPR008906">
    <property type="entry name" value="HATC_C_dom"/>
</dbReference>
<dbReference type="OrthoDB" id="3062869at2759"/>
<dbReference type="SUPFAM" id="SSF53098">
    <property type="entry name" value="Ribonuclease H-like"/>
    <property type="match status" value="1"/>
</dbReference>
<dbReference type="GO" id="GO:0046983">
    <property type="term" value="F:protein dimerization activity"/>
    <property type="evidence" value="ECO:0007669"/>
    <property type="project" value="InterPro"/>
</dbReference>
<dbReference type="InterPro" id="IPR012337">
    <property type="entry name" value="RNaseH-like_sf"/>
</dbReference>
<proteinExistence type="predicted"/>
<dbReference type="RefSeq" id="XP_004255924.1">
    <property type="nucleotide sequence ID" value="XM_004255876.1"/>
</dbReference>
<feature type="domain" description="HAT C-terminal dimerisation" evidence="1">
    <location>
        <begin position="52"/>
        <end position="132"/>
    </location>
</feature>
<name>A0A0A1UAD7_ENTIV</name>
<dbReference type="GeneID" id="14888249"/>
<dbReference type="Pfam" id="PF05699">
    <property type="entry name" value="Dimer_Tnp_hAT"/>
    <property type="match status" value="1"/>
</dbReference>
<evidence type="ECO:0000313" key="3">
    <source>
        <dbReference type="Proteomes" id="UP000014680"/>
    </source>
</evidence>
<keyword evidence="3" id="KW-1185">Reference proteome</keyword>
<dbReference type="Proteomes" id="UP000014680">
    <property type="component" value="Unassembled WGS sequence"/>
</dbReference>
<dbReference type="PANTHER" id="PTHR47611:SF3">
    <property type="entry name" value="HAT C-TERMINAL DIMERISATION DOMAIN-CONTAINING PROTEIN"/>
    <property type="match status" value="1"/>
</dbReference>
<dbReference type="VEuPathDB" id="AmoebaDB:EIN_485250"/>
<dbReference type="KEGG" id="eiv:EIN_485250"/>
<gene>
    <name evidence="2" type="ORF">EIN_485250</name>
</gene>
<protein>
    <recommendedName>
        <fullName evidence="1">HAT C-terminal dimerisation domain-containing protein</fullName>
    </recommendedName>
</protein>
<evidence type="ECO:0000313" key="2">
    <source>
        <dbReference type="EMBL" id="ELP89153.1"/>
    </source>
</evidence>
<sequence length="143" mass="16616">MNLFIDEVILVNSEEVVNGRNKVEKKDVDIDFTSEIEGIPDPTDIRQLVIKEVEKYLNAGFVDKKSFFNPLEWWKEHSCDYPLISRLVPKYLCLLASSLSSERLFSECFLVHTPRRSTLTPIHLEQLVFLHEYGKNNMISSLL</sequence>
<dbReference type="EMBL" id="KB206670">
    <property type="protein sequence ID" value="ELP89153.1"/>
    <property type="molecule type" value="Genomic_DNA"/>
</dbReference>
<dbReference type="AlphaFoldDB" id="A0A0A1UAD7"/>
<evidence type="ECO:0000259" key="1">
    <source>
        <dbReference type="Pfam" id="PF05699"/>
    </source>
</evidence>
<organism evidence="2 3">
    <name type="scientific">Entamoeba invadens IP1</name>
    <dbReference type="NCBI Taxonomy" id="370355"/>
    <lineage>
        <taxon>Eukaryota</taxon>
        <taxon>Amoebozoa</taxon>
        <taxon>Evosea</taxon>
        <taxon>Archamoebae</taxon>
        <taxon>Mastigamoebida</taxon>
        <taxon>Entamoebidae</taxon>
        <taxon>Entamoeba</taxon>
    </lineage>
</organism>
<accession>A0A0A1UAD7</accession>
<reference evidence="2 3" key="1">
    <citation type="submission" date="2012-10" db="EMBL/GenBank/DDBJ databases">
        <authorList>
            <person name="Zafar N."/>
            <person name="Inman J."/>
            <person name="Hall N."/>
            <person name="Lorenzi H."/>
            <person name="Caler E."/>
        </authorList>
    </citation>
    <scope>NUCLEOTIDE SEQUENCE [LARGE SCALE GENOMIC DNA]</scope>
    <source>
        <strain evidence="2 3">IP1</strain>
    </source>
</reference>